<dbReference type="Proteomes" id="UP000008080">
    <property type="component" value="Chromosome"/>
</dbReference>
<keyword evidence="2" id="KW-1185">Reference proteome</keyword>
<dbReference type="EMBL" id="BX842656">
    <property type="protein sequence ID" value="CAE81129.1"/>
    <property type="molecule type" value="Genomic_DNA"/>
</dbReference>
<accession>Q6MGZ8</accession>
<organism evidence="1 2">
    <name type="scientific">Bdellovibrio bacteriovorus (strain ATCC 15356 / DSM 50701 / NCIMB 9529 / HD100)</name>
    <dbReference type="NCBI Taxonomy" id="264462"/>
    <lineage>
        <taxon>Bacteria</taxon>
        <taxon>Pseudomonadati</taxon>
        <taxon>Bdellovibrionota</taxon>
        <taxon>Bdellovibrionia</taxon>
        <taxon>Bdellovibrionales</taxon>
        <taxon>Pseudobdellovibrionaceae</taxon>
        <taxon>Bdellovibrio</taxon>
    </lineage>
</organism>
<evidence type="ECO:0000313" key="1">
    <source>
        <dbReference type="EMBL" id="CAE81129.1"/>
    </source>
</evidence>
<dbReference type="KEGG" id="bba:Bd3767"/>
<gene>
    <name evidence="1" type="ordered locus">Bd3767</name>
</gene>
<proteinExistence type="predicted"/>
<dbReference type="HOGENOM" id="CLU_1902583_0_0_7"/>
<sequence>MVGLYLFQGCPGLCQLLGGCGKGPANDFRERDFMKSALIIAAMVFASSSAMAAEIQCHWDGEKHACPTAYDLFVSDSVCFIGDADKAAQLFGKEVAEDSSLRYLEIQVTNANRILVFVSDEGVERLIRVNRCE</sequence>
<dbReference type="AlphaFoldDB" id="Q6MGZ8"/>
<reference evidence="1 2" key="1">
    <citation type="journal article" date="2004" name="Science">
        <title>A predator unmasked: life cycle of Bdellovibrio bacteriovorus from a genomic perspective.</title>
        <authorList>
            <person name="Rendulic S."/>
            <person name="Jagtap P."/>
            <person name="Rosinus A."/>
            <person name="Eppinger M."/>
            <person name="Baar C."/>
            <person name="Lanz C."/>
            <person name="Keller H."/>
            <person name="Lambert C."/>
            <person name="Evans K.J."/>
            <person name="Goesmann A."/>
            <person name="Meyer F."/>
            <person name="Sockett R.E."/>
            <person name="Schuster S.C."/>
        </authorList>
    </citation>
    <scope>NUCLEOTIDE SEQUENCE [LARGE SCALE GENOMIC DNA]</scope>
    <source>
        <strain evidence="2">ATCC 15356 / DSM 50701 / NCIMB 9529 / HD100</strain>
    </source>
</reference>
<name>Q6MGZ8_BDEBA</name>
<evidence type="ECO:0000313" key="2">
    <source>
        <dbReference type="Proteomes" id="UP000008080"/>
    </source>
</evidence>
<protein>
    <submittedName>
        <fullName evidence="1">Uncharacterized protein</fullName>
    </submittedName>
</protein>